<protein>
    <recommendedName>
        <fullName evidence="3">Calcium/calmodulin-dependent protein kinase II association-domain domain-containing protein</fullName>
    </recommendedName>
</protein>
<evidence type="ECO:0000259" key="3">
    <source>
        <dbReference type="Pfam" id="PF08332"/>
    </source>
</evidence>
<dbReference type="InterPro" id="IPR011944">
    <property type="entry name" value="Steroid_delta5-4_isomerase"/>
</dbReference>
<dbReference type="Pfam" id="PF08332">
    <property type="entry name" value="CaMKII_AD"/>
    <property type="match status" value="4"/>
</dbReference>
<evidence type="ECO:0000256" key="1">
    <source>
        <dbReference type="SAM" id="MobiDB-lite"/>
    </source>
</evidence>
<feature type="compositionally biased region" description="Acidic residues" evidence="1">
    <location>
        <begin position="606"/>
        <end position="615"/>
    </location>
</feature>
<feature type="signal peptide" evidence="2">
    <location>
        <begin position="1"/>
        <end position="18"/>
    </location>
</feature>
<proteinExistence type="predicted"/>
<name>A0ABD3PX11_9STRA</name>
<comment type="caution">
    <text evidence="4">The sequence shown here is derived from an EMBL/GenBank/DDBJ whole genome shotgun (WGS) entry which is preliminary data.</text>
</comment>
<feature type="domain" description="Calcium/calmodulin-dependent protein kinase II association-domain" evidence="3">
    <location>
        <begin position="76"/>
        <end position="194"/>
    </location>
</feature>
<accession>A0ABD3PX11</accession>
<keyword evidence="2" id="KW-0732">Signal</keyword>
<feature type="compositionally biased region" description="Basic and acidic residues" evidence="1">
    <location>
        <begin position="591"/>
        <end position="605"/>
    </location>
</feature>
<feature type="domain" description="Calcium/calmodulin-dependent protein kinase II association-domain" evidence="3">
    <location>
        <begin position="334"/>
        <end position="452"/>
    </location>
</feature>
<dbReference type="EMBL" id="JABMIG020000103">
    <property type="protein sequence ID" value="KAL3792322.1"/>
    <property type="molecule type" value="Genomic_DNA"/>
</dbReference>
<feature type="chain" id="PRO_5044763500" description="Calcium/calmodulin-dependent protein kinase II association-domain domain-containing protein" evidence="2">
    <location>
        <begin position="19"/>
        <end position="615"/>
    </location>
</feature>
<evidence type="ECO:0000313" key="4">
    <source>
        <dbReference type="EMBL" id="KAL3792322.1"/>
    </source>
</evidence>
<keyword evidence="5" id="KW-1185">Reference proteome</keyword>
<dbReference type="SUPFAM" id="SSF54427">
    <property type="entry name" value="NTF2-like"/>
    <property type="match status" value="4"/>
</dbReference>
<dbReference type="AlphaFoldDB" id="A0ABD3PX11"/>
<gene>
    <name evidence="4" type="ORF">HJC23_006234</name>
</gene>
<feature type="domain" description="Calcium/calmodulin-dependent protein kinase II association-domain" evidence="3">
    <location>
        <begin position="462"/>
        <end position="580"/>
    </location>
</feature>
<evidence type="ECO:0000313" key="5">
    <source>
        <dbReference type="Proteomes" id="UP001516023"/>
    </source>
</evidence>
<feature type="domain" description="Calcium/calmodulin-dependent protein kinase II association-domain" evidence="3">
    <location>
        <begin position="205"/>
        <end position="323"/>
    </location>
</feature>
<reference evidence="4 5" key="1">
    <citation type="journal article" date="2020" name="G3 (Bethesda)">
        <title>Improved Reference Genome for Cyclotella cryptica CCMP332, a Model for Cell Wall Morphogenesis, Salinity Adaptation, and Lipid Production in Diatoms (Bacillariophyta).</title>
        <authorList>
            <person name="Roberts W.R."/>
            <person name="Downey K.M."/>
            <person name="Ruck E.C."/>
            <person name="Traller J.C."/>
            <person name="Alverson A.J."/>
        </authorList>
    </citation>
    <scope>NUCLEOTIDE SEQUENCE [LARGE SCALE GENOMIC DNA]</scope>
    <source>
        <strain evidence="4 5">CCMP332</strain>
    </source>
</reference>
<organism evidence="4 5">
    <name type="scientific">Cyclotella cryptica</name>
    <dbReference type="NCBI Taxonomy" id="29204"/>
    <lineage>
        <taxon>Eukaryota</taxon>
        <taxon>Sar</taxon>
        <taxon>Stramenopiles</taxon>
        <taxon>Ochrophyta</taxon>
        <taxon>Bacillariophyta</taxon>
        <taxon>Coscinodiscophyceae</taxon>
        <taxon>Thalassiosirophycidae</taxon>
        <taxon>Stephanodiscales</taxon>
        <taxon>Stephanodiscaceae</taxon>
        <taxon>Cyclotella</taxon>
    </lineage>
</organism>
<dbReference type="Gene3D" id="3.10.450.50">
    <property type="match status" value="4"/>
</dbReference>
<dbReference type="InterPro" id="IPR032710">
    <property type="entry name" value="NTF2-like_dom_sf"/>
</dbReference>
<evidence type="ECO:0000256" key="2">
    <source>
        <dbReference type="SAM" id="SignalP"/>
    </source>
</evidence>
<feature type="region of interest" description="Disordered" evidence="1">
    <location>
        <begin position="582"/>
        <end position="615"/>
    </location>
</feature>
<dbReference type="NCBIfam" id="TIGR02246">
    <property type="entry name" value="SgcJ/EcaC family oxidoreductase"/>
    <property type="match status" value="3"/>
</dbReference>
<sequence>MRFTSAALLFASILDASAFAPNAALSQVTRTTAKPELCNFAPDARPSSELHLFGSRWRKTHRINSLAKVKNTRITEKEVRALFEVWNSALATGDSRIVASRYTKNPVLLPTVSDEPRTDFDSVKNYFDSFLLKKPQGKIIDGKINIGDTWASDTGIYEFTLGATGDKVKARYTYNYIKEDGIWKIQHHHSSVMPENIDMGKAITEDEVRGLFSLWNNALATLDPKAVALRYAKKGVLLPTVSDTPRTNFAEIEDYFVNFLKLKPQGKILESFVTIGKNWCKDVGIYEFTMNATGKKVKGRYTFVYVYEDGEWKISHHHSSIMPEGIVTAQPITKDEVRSLFSLWNNALASKDPVKVANRYSRSAVLLPTVSDIPRTDFPGLVDYFTNFLKLEPQGRILEGEVFLGTNWAQDAGIYEFTMGATGQKVKGRYTFVYVFEDGEWKISQHHSSVMPEATKSQPISEDEVKNLFQLWNSALATGNPETVANRYAERAVLLPTVSDVPRTDDALIKDYFVSFLKKKPQGEILESNVTIGNNWCQDVGIYEFTFGATGDKVKGRYSFVYVWEDGEWKISHHHSSVMPEAILGPSPKPEVPKPEVSKKDIAEEVKEEEELILA</sequence>
<dbReference type="Proteomes" id="UP001516023">
    <property type="component" value="Unassembled WGS sequence"/>
</dbReference>
<dbReference type="InterPro" id="IPR013543">
    <property type="entry name" value="Ca/CaM-dep_prot_kinase-assoc"/>
</dbReference>